<feature type="domain" description="SnoaL-like" evidence="1">
    <location>
        <begin position="35"/>
        <end position="163"/>
    </location>
</feature>
<sequence length="218" mass="23977">MTTTNCNSIKGAPIDAVGAAKLPFAFASVIEPNQDVAAMLQIQQTMSLYAVLVDGKQFDKLDLVFHNDVWANYSALLGVLHPLSALKTGLQRSVSAVMTQHALTTQLVDVAKNGTSARSATYFTASHFGTEDFYGQTLWGWGTYEDYWIKESTTGRWKIIQRTMTYPGPLIGNISIFEDVFGDKSSTQKPAQSKRDLPLFWSSLPKSAILTRWLAGSS</sequence>
<evidence type="ECO:0000313" key="3">
    <source>
        <dbReference type="Proteomes" id="UP000223968"/>
    </source>
</evidence>
<reference evidence="2 3" key="1">
    <citation type="submission" date="2017-10" db="EMBL/GenBank/DDBJ databases">
        <title>Comparative genomics in systemic dimorphic fungi from Ajellomycetaceae.</title>
        <authorList>
            <person name="Munoz J.F."/>
            <person name="Mcewen J.G."/>
            <person name="Clay O.K."/>
            <person name="Cuomo C.A."/>
        </authorList>
    </citation>
    <scope>NUCLEOTIDE SEQUENCE [LARGE SCALE GENOMIC DNA]</scope>
    <source>
        <strain evidence="2 3">UAMH5409</strain>
    </source>
</reference>
<dbReference type="AlphaFoldDB" id="A0A2B7XXX5"/>
<dbReference type="Proteomes" id="UP000223968">
    <property type="component" value="Unassembled WGS sequence"/>
</dbReference>
<keyword evidence="3" id="KW-1185">Reference proteome</keyword>
<accession>A0A2B7XXX5</accession>
<comment type="caution">
    <text evidence="2">The sequence shown here is derived from an EMBL/GenBank/DDBJ whole genome shotgun (WGS) entry which is preliminary data.</text>
</comment>
<dbReference type="EMBL" id="PDNB01000045">
    <property type="protein sequence ID" value="PGH13472.1"/>
    <property type="molecule type" value="Genomic_DNA"/>
</dbReference>
<dbReference type="OrthoDB" id="2148716at2759"/>
<evidence type="ECO:0000313" key="2">
    <source>
        <dbReference type="EMBL" id="PGH13472.1"/>
    </source>
</evidence>
<proteinExistence type="predicted"/>
<dbReference type="InterPro" id="IPR037401">
    <property type="entry name" value="SnoaL-like"/>
</dbReference>
<gene>
    <name evidence="2" type="ORF">AJ79_03602</name>
</gene>
<evidence type="ECO:0000259" key="1">
    <source>
        <dbReference type="Pfam" id="PF13577"/>
    </source>
</evidence>
<dbReference type="InterPro" id="IPR032710">
    <property type="entry name" value="NTF2-like_dom_sf"/>
</dbReference>
<dbReference type="Gene3D" id="3.10.450.50">
    <property type="match status" value="1"/>
</dbReference>
<organism evidence="2 3">
    <name type="scientific">Helicocarpus griseus UAMH5409</name>
    <dbReference type="NCBI Taxonomy" id="1447875"/>
    <lineage>
        <taxon>Eukaryota</taxon>
        <taxon>Fungi</taxon>
        <taxon>Dikarya</taxon>
        <taxon>Ascomycota</taxon>
        <taxon>Pezizomycotina</taxon>
        <taxon>Eurotiomycetes</taxon>
        <taxon>Eurotiomycetidae</taxon>
        <taxon>Onygenales</taxon>
        <taxon>Ajellomycetaceae</taxon>
        <taxon>Helicocarpus</taxon>
    </lineage>
</organism>
<name>A0A2B7XXX5_9EURO</name>
<dbReference type="SUPFAM" id="SSF54427">
    <property type="entry name" value="NTF2-like"/>
    <property type="match status" value="1"/>
</dbReference>
<dbReference type="Pfam" id="PF13577">
    <property type="entry name" value="SnoaL_4"/>
    <property type="match status" value="1"/>
</dbReference>
<protein>
    <recommendedName>
        <fullName evidence="1">SnoaL-like domain-containing protein</fullName>
    </recommendedName>
</protein>